<dbReference type="RefSeq" id="WP_125002614.1">
    <property type="nucleotide sequence ID" value="NZ_BHYK01000015.1"/>
</dbReference>
<accession>A0A401UNK9</accession>
<organism evidence="1 2">
    <name type="scientific">Clostridium tagluense</name>
    <dbReference type="NCBI Taxonomy" id="360422"/>
    <lineage>
        <taxon>Bacteria</taxon>
        <taxon>Bacillati</taxon>
        <taxon>Bacillota</taxon>
        <taxon>Clostridia</taxon>
        <taxon>Eubacteriales</taxon>
        <taxon>Clostridiaceae</taxon>
        <taxon>Clostridium</taxon>
    </lineage>
</organism>
<evidence type="ECO:0008006" key="3">
    <source>
        <dbReference type="Google" id="ProtNLM"/>
    </source>
</evidence>
<name>A0A401UNK9_9CLOT</name>
<dbReference type="EMBL" id="BHYK01000015">
    <property type="protein sequence ID" value="GCD11110.1"/>
    <property type="molecule type" value="Genomic_DNA"/>
</dbReference>
<gene>
    <name evidence="1" type="ORF">Ctaglu_27330</name>
</gene>
<dbReference type="Proteomes" id="UP000287872">
    <property type="component" value="Unassembled WGS sequence"/>
</dbReference>
<keyword evidence="2" id="KW-1185">Reference proteome</keyword>
<reference evidence="1 2" key="1">
    <citation type="submission" date="2018-11" db="EMBL/GenBank/DDBJ databases">
        <title>Genome sequencing and assembly of Clostridium tagluense strain A121.</title>
        <authorList>
            <person name="Murakami T."/>
            <person name="Segawa T."/>
            <person name="Shcherbakova V.A."/>
            <person name="Mori H."/>
            <person name="Yoshimura Y."/>
        </authorList>
    </citation>
    <scope>NUCLEOTIDE SEQUENCE [LARGE SCALE GENOMIC DNA]</scope>
    <source>
        <strain evidence="1 2">A121</strain>
    </source>
</reference>
<evidence type="ECO:0000313" key="2">
    <source>
        <dbReference type="Proteomes" id="UP000287872"/>
    </source>
</evidence>
<sequence length="78" mass="8822">MKTNETITVLNEYGKKVDLELIDAIKLDGNEYVIVGPKDSDEAYAYRSVVKNGETEYLSIGLGAEFKKVLDKYNEQED</sequence>
<dbReference type="OrthoDB" id="1913407at2"/>
<evidence type="ECO:0000313" key="1">
    <source>
        <dbReference type="EMBL" id="GCD11110.1"/>
    </source>
</evidence>
<dbReference type="InterPro" id="IPR009711">
    <property type="entry name" value="UPF0473"/>
</dbReference>
<proteinExistence type="predicted"/>
<protein>
    <recommendedName>
        <fullName evidence="3">DUF1292 domain-containing protein</fullName>
    </recommendedName>
</protein>
<dbReference type="AlphaFoldDB" id="A0A401UNK9"/>
<dbReference type="Pfam" id="PF06949">
    <property type="entry name" value="DUF1292"/>
    <property type="match status" value="1"/>
</dbReference>
<comment type="caution">
    <text evidence="1">The sequence shown here is derived from an EMBL/GenBank/DDBJ whole genome shotgun (WGS) entry which is preliminary data.</text>
</comment>